<dbReference type="EMBL" id="BMXY01000003">
    <property type="protein sequence ID" value="GGZ67656.1"/>
    <property type="molecule type" value="Genomic_DNA"/>
</dbReference>
<dbReference type="Proteomes" id="UP000643403">
    <property type="component" value="Unassembled WGS sequence"/>
</dbReference>
<feature type="signal peptide" evidence="1">
    <location>
        <begin position="1"/>
        <end position="28"/>
    </location>
</feature>
<gene>
    <name evidence="2" type="ORF">GCM10008101_22400</name>
</gene>
<name>A0ABQ3CAG6_9GAMM</name>
<proteinExistence type="predicted"/>
<keyword evidence="3" id="KW-1185">Reference proteome</keyword>
<evidence type="ECO:0000313" key="3">
    <source>
        <dbReference type="Proteomes" id="UP000643403"/>
    </source>
</evidence>
<reference evidence="3" key="1">
    <citation type="journal article" date="2019" name="Int. J. Syst. Evol. Microbiol.">
        <title>The Global Catalogue of Microorganisms (GCM) 10K type strain sequencing project: providing services to taxonomists for standard genome sequencing and annotation.</title>
        <authorList>
            <consortium name="The Broad Institute Genomics Platform"/>
            <consortium name="The Broad Institute Genome Sequencing Center for Infectious Disease"/>
            <person name="Wu L."/>
            <person name="Ma J."/>
        </authorList>
    </citation>
    <scope>NUCLEOTIDE SEQUENCE [LARGE SCALE GENOMIC DNA]</scope>
    <source>
        <strain evidence="3">KCTC 22558</strain>
    </source>
</reference>
<accession>A0ABQ3CAG6</accession>
<protein>
    <submittedName>
        <fullName evidence="2">Porin</fullName>
    </submittedName>
</protein>
<dbReference type="SUPFAM" id="SSF56935">
    <property type="entry name" value="Porins"/>
    <property type="match status" value="1"/>
</dbReference>
<dbReference type="Gene3D" id="2.40.160.10">
    <property type="entry name" value="Porin"/>
    <property type="match status" value="1"/>
</dbReference>
<feature type="chain" id="PRO_5046735689" evidence="1">
    <location>
        <begin position="29"/>
        <end position="483"/>
    </location>
</feature>
<dbReference type="InterPro" id="IPR010870">
    <property type="entry name" value="Porin_O/P"/>
</dbReference>
<dbReference type="InterPro" id="IPR023614">
    <property type="entry name" value="Porin_dom_sf"/>
</dbReference>
<evidence type="ECO:0000313" key="2">
    <source>
        <dbReference type="EMBL" id="GGZ67656.1"/>
    </source>
</evidence>
<dbReference type="Pfam" id="PF07396">
    <property type="entry name" value="Porin_O_P"/>
    <property type="match status" value="1"/>
</dbReference>
<comment type="caution">
    <text evidence="2">The sequence shown here is derived from an EMBL/GenBank/DDBJ whole genome shotgun (WGS) entry which is preliminary data.</text>
</comment>
<evidence type="ECO:0000256" key="1">
    <source>
        <dbReference type="SAM" id="SignalP"/>
    </source>
</evidence>
<organism evidence="2 3">
    <name type="scientific">Cognatilysobacter xinjiangensis</name>
    <dbReference type="NCBI Taxonomy" id="546892"/>
    <lineage>
        <taxon>Bacteria</taxon>
        <taxon>Pseudomonadati</taxon>
        <taxon>Pseudomonadota</taxon>
        <taxon>Gammaproteobacteria</taxon>
        <taxon>Lysobacterales</taxon>
        <taxon>Lysobacteraceae</taxon>
        <taxon>Cognatilysobacter</taxon>
    </lineage>
</organism>
<sequence length="483" mass="50623">MGPKEIPMSLRPSVLALALLLAGGAARAQQAPPSAEQLDARLRAVEQRLGIAVNEDAVGLAALDARLKAIERRLAQGDAPAAVAASAPATAQSAASVSTLSVSADKGVSLKSPPEQGVELRFRGLVQADARSWLGDDALPQNDGFLLRRAQPTLEGSLGKLIGFRLMPELAGDSASISDAYIDLKFDPRATLRVGKFKAPVGLERLQSSGANTFVELGLSSELAPSRDLGVQLQGEFDGGALTYAAGVFNGAPDGRDGASANSDDAFEYAARVFWEPFRGADNAAAGLGVGLAASTGDVTGGGSAALPRYRTPGQAQFFGYRGAVQADGARRRIAPQAYWYHGPVGLLGEYVESSQDVRVGGTAARIDNRAWQLAASWVLTGEAASYRGTVKPDRPFTGDGLGAFELAARVGALSVDDQAFPLFADPASAARHVRAWTIGLNWYLTQNLKLMTNYSEADFDGGAPASDRETEKTLFTRAQVAF</sequence>
<keyword evidence="1" id="KW-0732">Signal</keyword>